<dbReference type="SUPFAM" id="SSF117987">
    <property type="entry name" value="CRISPR-associated protein"/>
    <property type="match status" value="2"/>
</dbReference>
<proteinExistence type="predicted"/>
<dbReference type="Proteomes" id="UP001500908">
    <property type="component" value="Unassembled WGS sequence"/>
</dbReference>
<sequence length="242" mass="27173">MHLTRFRINTHRVGARKLLSSPQVMHAAVMSSFAEVLPSDSNGPRVLWRVDRNDKAEVFLYIVSPVKPDLTHMVEQAGWPSTGTWQTYDYAPFLSRLSKGDTWQFRLTANPVHSIRRTPSEPTKVTAHVTPRHQIGWLLKRQESAGFRVVEKSEEQRRLPEGDEYELIVRDRRNSAFHKSGSARSGGRQGGGERRKPVSLTTATFDGRLEVTDPEALRRTLTAGLGRGKAYGCGLMTLAPGR</sequence>
<protein>
    <submittedName>
        <fullName evidence="2">Type I-E CRISPR-associated protein Cas6/Cse3/CasE</fullName>
    </submittedName>
</protein>
<dbReference type="NCBIfam" id="TIGR01907">
    <property type="entry name" value="casE_Cse3"/>
    <property type="match status" value="1"/>
</dbReference>
<evidence type="ECO:0000313" key="2">
    <source>
        <dbReference type="EMBL" id="GAA3750315.1"/>
    </source>
</evidence>
<dbReference type="InterPro" id="IPR010179">
    <property type="entry name" value="CRISPR-assoc_prot_Cse3"/>
</dbReference>
<dbReference type="EMBL" id="BAABDD010000014">
    <property type="protein sequence ID" value="GAA3750315.1"/>
    <property type="molecule type" value="Genomic_DNA"/>
</dbReference>
<evidence type="ECO:0000256" key="1">
    <source>
        <dbReference type="SAM" id="MobiDB-lite"/>
    </source>
</evidence>
<dbReference type="Gene3D" id="3.30.70.1200">
    <property type="entry name" value="Crispr-associated protein, domain 1"/>
    <property type="match status" value="1"/>
</dbReference>
<feature type="region of interest" description="Disordered" evidence="1">
    <location>
        <begin position="176"/>
        <end position="199"/>
    </location>
</feature>
<reference evidence="3" key="1">
    <citation type="journal article" date="2019" name="Int. J. Syst. Evol. Microbiol.">
        <title>The Global Catalogue of Microorganisms (GCM) 10K type strain sequencing project: providing services to taxonomists for standard genome sequencing and annotation.</title>
        <authorList>
            <consortium name="The Broad Institute Genomics Platform"/>
            <consortium name="The Broad Institute Genome Sequencing Center for Infectious Disease"/>
            <person name="Wu L."/>
            <person name="Ma J."/>
        </authorList>
    </citation>
    <scope>NUCLEOTIDE SEQUENCE [LARGE SCALE GENOMIC DNA]</scope>
    <source>
        <strain evidence="3">JCM 17137</strain>
    </source>
</reference>
<accession>A0ABP7G2Y2</accession>
<dbReference type="SMART" id="SM01101">
    <property type="entry name" value="CRISPR_assoc"/>
    <property type="match status" value="1"/>
</dbReference>
<organism evidence="2 3">
    <name type="scientific">Salinactinospora qingdaonensis</name>
    <dbReference type="NCBI Taxonomy" id="702744"/>
    <lineage>
        <taxon>Bacteria</taxon>
        <taxon>Bacillati</taxon>
        <taxon>Actinomycetota</taxon>
        <taxon>Actinomycetes</taxon>
        <taxon>Streptosporangiales</taxon>
        <taxon>Nocardiopsidaceae</taxon>
        <taxon>Salinactinospora</taxon>
    </lineage>
</organism>
<dbReference type="CDD" id="cd09727">
    <property type="entry name" value="Cas6_I-E"/>
    <property type="match status" value="1"/>
</dbReference>
<dbReference type="Gene3D" id="3.30.70.1210">
    <property type="entry name" value="Crispr-associated protein, domain 2"/>
    <property type="match status" value="1"/>
</dbReference>
<evidence type="ECO:0000313" key="3">
    <source>
        <dbReference type="Proteomes" id="UP001500908"/>
    </source>
</evidence>
<dbReference type="RefSeq" id="WP_344972565.1">
    <property type="nucleotide sequence ID" value="NZ_BAABDD010000014.1"/>
</dbReference>
<name>A0ABP7G2Y2_9ACTN</name>
<comment type="caution">
    <text evidence="2">The sequence shown here is derived from an EMBL/GenBank/DDBJ whole genome shotgun (WGS) entry which is preliminary data.</text>
</comment>
<dbReference type="Pfam" id="PF08798">
    <property type="entry name" value="CRISPR_assoc"/>
    <property type="match status" value="1"/>
</dbReference>
<keyword evidence="3" id="KW-1185">Reference proteome</keyword>
<gene>
    <name evidence="2" type="primary">cas6e_1</name>
    <name evidence="2" type="ORF">GCM10022402_31910</name>
</gene>